<name>A0A3N1GBG5_9ACTN</name>
<proteinExistence type="predicted"/>
<evidence type="ECO:0000313" key="1">
    <source>
        <dbReference type="EMBL" id="ROP27561.1"/>
    </source>
</evidence>
<organism evidence="1 2">
    <name type="scientific">Couchioplanes caeruleus</name>
    <dbReference type="NCBI Taxonomy" id="56438"/>
    <lineage>
        <taxon>Bacteria</taxon>
        <taxon>Bacillati</taxon>
        <taxon>Actinomycetota</taxon>
        <taxon>Actinomycetes</taxon>
        <taxon>Micromonosporales</taxon>
        <taxon>Micromonosporaceae</taxon>
        <taxon>Couchioplanes</taxon>
    </lineage>
</organism>
<accession>A0A3N1GBG5</accession>
<gene>
    <name evidence="1" type="ORF">EDD30_0238</name>
</gene>
<dbReference type="AlphaFoldDB" id="A0A3N1GBG5"/>
<dbReference type="EMBL" id="RJKL01000001">
    <property type="protein sequence ID" value="ROP27561.1"/>
    <property type="molecule type" value="Genomic_DNA"/>
</dbReference>
<protein>
    <submittedName>
        <fullName evidence="1">Uncharacterized protein</fullName>
    </submittedName>
</protein>
<comment type="caution">
    <text evidence="1">The sequence shown here is derived from an EMBL/GenBank/DDBJ whole genome shotgun (WGS) entry which is preliminary data.</text>
</comment>
<dbReference type="Proteomes" id="UP000271683">
    <property type="component" value="Unassembled WGS sequence"/>
</dbReference>
<evidence type="ECO:0000313" key="2">
    <source>
        <dbReference type="Proteomes" id="UP000271683"/>
    </source>
</evidence>
<reference evidence="1 2" key="1">
    <citation type="submission" date="2018-11" db="EMBL/GenBank/DDBJ databases">
        <title>Sequencing the genomes of 1000 actinobacteria strains.</title>
        <authorList>
            <person name="Klenk H.-P."/>
        </authorList>
    </citation>
    <scope>NUCLEOTIDE SEQUENCE [LARGE SCALE GENOMIC DNA]</scope>
    <source>
        <strain evidence="1 2">DSM 43634</strain>
    </source>
</reference>
<sequence length="48" mass="5927">MPAMIGNVTQARYEQIVTEWRELMREHTRIQFRMGEWALDLFTDRRSR</sequence>